<dbReference type="RefSeq" id="WP_151893288.1">
    <property type="nucleotide sequence ID" value="NZ_BKCF01000001.1"/>
</dbReference>
<proteinExistence type="predicted"/>
<reference evidence="1 2" key="1">
    <citation type="submission" date="2019-08" db="EMBL/GenBank/DDBJ databases">
        <title>Ulvibacter marinistellae sp. nov., isolated from a starfish, Patiria pectinifera.</title>
        <authorList>
            <person name="Kawano K."/>
            <person name="Ushijima N."/>
            <person name="Kihara M."/>
            <person name="Itoh H."/>
        </authorList>
    </citation>
    <scope>NUCLEOTIDE SEQUENCE [LARGE SCALE GENOMIC DNA]</scope>
    <source>
        <strain evidence="1 2">KK4</strain>
    </source>
</reference>
<dbReference type="EMBL" id="BKCF01000001">
    <property type="protein sequence ID" value="GEQ85364.1"/>
    <property type="molecule type" value="Genomic_DNA"/>
</dbReference>
<name>A0A5J4FW55_9FLAO</name>
<dbReference type="Proteomes" id="UP000326994">
    <property type="component" value="Unassembled WGS sequence"/>
</dbReference>
<evidence type="ECO:0000313" key="1">
    <source>
        <dbReference type="EMBL" id="GEQ85364.1"/>
    </source>
</evidence>
<comment type="caution">
    <text evidence="1">The sequence shown here is derived from an EMBL/GenBank/DDBJ whole genome shotgun (WGS) entry which is preliminary data.</text>
</comment>
<protein>
    <submittedName>
        <fullName evidence="1">Uncharacterized protein</fullName>
    </submittedName>
</protein>
<sequence>MKYLSKILKTTACVFVISLSIVGCSRESNTLEVQEDSQNLTNTIQHDSKAPNYNGEVEYLNSEHPEFIRNFDILTSEGVEMLTLNDAIKTFDEDGNTTYLFTDERNELYGTLYLRGEYRGSIKYTHTVDANGNDQLNLSNIRGDRSVNVFSEKNIASKLSGGGSGGDFNFTECVSVGTMWVFYNTLSGPPPHNSVYHAYINSVIAVNGIVIGCGAAQVFCWVAGC</sequence>
<gene>
    <name evidence="1" type="ORF">ULMS_08720</name>
</gene>
<organism evidence="1 2">
    <name type="scientific">Patiriisocius marinistellae</name>
    <dbReference type="NCBI Taxonomy" id="2494560"/>
    <lineage>
        <taxon>Bacteria</taxon>
        <taxon>Pseudomonadati</taxon>
        <taxon>Bacteroidota</taxon>
        <taxon>Flavobacteriia</taxon>
        <taxon>Flavobacteriales</taxon>
        <taxon>Flavobacteriaceae</taxon>
        <taxon>Patiriisocius</taxon>
    </lineage>
</organism>
<evidence type="ECO:0000313" key="2">
    <source>
        <dbReference type="Proteomes" id="UP000326994"/>
    </source>
</evidence>
<keyword evidence="2" id="KW-1185">Reference proteome</keyword>
<dbReference type="PROSITE" id="PS51257">
    <property type="entry name" value="PROKAR_LIPOPROTEIN"/>
    <property type="match status" value="1"/>
</dbReference>
<dbReference type="AlphaFoldDB" id="A0A5J4FW55"/>
<accession>A0A5J4FW55</accession>